<keyword evidence="2 7" id="KW-0813">Transport</keyword>
<dbReference type="InterPro" id="IPR000515">
    <property type="entry name" value="MetI-like"/>
</dbReference>
<dbReference type="GO" id="GO:0005886">
    <property type="term" value="C:plasma membrane"/>
    <property type="evidence" value="ECO:0007669"/>
    <property type="project" value="UniProtKB-SubCell"/>
</dbReference>
<feature type="transmembrane region" description="Helical" evidence="7">
    <location>
        <begin position="30"/>
        <end position="51"/>
    </location>
</feature>
<accession>A0A7Y0L4U4</accession>
<evidence type="ECO:0000256" key="5">
    <source>
        <dbReference type="ARBA" id="ARBA00022989"/>
    </source>
</evidence>
<comment type="similarity">
    <text evidence="7">Belongs to the binding-protein-dependent transport system permease family.</text>
</comment>
<evidence type="ECO:0000256" key="2">
    <source>
        <dbReference type="ARBA" id="ARBA00022448"/>
    </source>
</evidence>
<dbReference type="Gene3D" id="1.10.3720.10">
    <property type="entry name" value="MetI-like"/>
    <property type="match status" value="1"/>
</dbReference>
<keyword evidence="3" id="KW-1003">Cell membrane</keyword>
<dbReference type="PANTHER" id="PTHR43005">
    <property type="entry name" value="BLR7065 PROTEIN"/>
    <property type="match status" value="1"/>
</dbReference>
<feature type="region of interest" description="Disordered" evidence="8">
    <location>
        <begin position="1"/>
        <end position="21"/>
    </location>
</feature>
<dbReference type="InterPro" id="IPR035906">
    <property type="entry name" value="MetI-like_sf"/>
</dbReference>
<protein>
    <submittedName>
        <fullName evidence="10">Sugar ABC transporter permease</fullName>
    </submittedName>
</protein>
<feature type="transmembrane region" description="Helical" evidence="7">
    <location>
        <begin position="127"/>
        <end position="147"/>
    </location>
</feature>
<dbReference type="Pfam" id="PF00528">
    <property type="entry name" value="BPD_transp_1"/>
    <property type="match status" value="1"/>
</dbReference>
<feature type="transmembrane region" description="Helical" evidence="7">
    <location>
        <begin position="283"/>
        <end position="305"/>
    </location>
</feature>
<dbReference type="RefSeq" id="WP_169099295.1">
    <property type="nucleotide sequence ID" value="NZ_JABBVZ010000029.1"/>
</dbReference>
<evidence type="ECO:0000313" key="10">
    <source>
        <dbReference type="EMBL" id="NMP22721.1"/>
    </source>
</evidence>
<comment type="caution">
    <text evidence="10">The sequence shown here is derived from an EMBL/GenBank/DDBJ whole genome shotgun (WGS) entry which is preliminary data.</text>
</comment>
<reference evidence="10 11" key="1">
    <citation type="submission" date="2020-04" db="EMBL/GenBank/DDBJ databases">
        <authorList>
            <person name="Zhang R."/>
            <person name="Schippers A."/>
        </authorList>
    </citation>
    <scope>NUCLEOTIDE SEQUENCE [LARGE SCALE GENOMIC DNA]</scope>
    <source>
        <strain evidence="10 11">DSM 109850</strain>
    </source>
</reference>
<name>A0A7Y0L4U4_9FIRM</name>
<dbReference type="GO" id="GO:0055085">
    <property type="term" value="P:transmembrane transport"/>
    <property type="evidence" value="ECO:0007669"/>
    <property type="project" value="InterPro"/>
</dbReference>
<evidence type="ECO:0000256" key="6">
    <source>
        <dbReference type="ARBA" id="ARBA00023136"/>
    </source>
</evidence>
<evidence type="ECO:0000256" key="3">
    <source>
        <dbReference type="ARBA" id="ARBA00022475"/>
    </source>
</evidence>
<dbReference type="AlphaFoldDB" id="A0A7Y0L4U4"/>
<evidence type="ECO:0000256" key="8">
    <source>
        <dbReference type="SAM" id="MobiDB-lite"/>
    </source>
</evidence>
<dbReference type="EMBL" id="JABBVZ010000029">
    <property type="protein sequence ID" value="NMP22721.1"/>
    <property type="molecule type" value="Genomic_DNA"/>
</dbReference>
<sequence>MASRPATRVPGQAFRPRPGRPSYTARRARVGYIFIAPAVIMLALVSVYPLVYNIWLSLHHEVLTDPFANRFTGLANYHLLLTDTEFWGDFGRTILFTAISVSIELMLGMVLALVVNQKFRARALVRASILIPWAIPTAVSAMLWKMFFDQRTGFVDFFLGVLHLPGSHQVWFNSPFWAWLPIILSDMWKNTPFVALLLLAGLQGIPAELYESARIDGATGWQSFWRVTLPLMKPTILVALVFRTLSALLIFDTIFVMTGGGPGVSTEVVSYYNWYQFMTSLNFGYGAAISVGITIIAMILAFLYVRLLRQGGGFQA</sequence>
<comment type="subcellular location">
    <subcellularLocation>
        <location evidence="1 7">Cell membrane</location>
        <topology evidence="1 7">Multi-pass membrane protein</topology>
    </subcellularLocation>
</comment>
<organism evidence="10 11">
    <name type="scientific">Sulfobacillus harzensis</name>
    <dbReference type="NCBI Taxonomy" id="2729629"/>
    <lineage>
        <taxon>Bacteria</taxon>
        <taxon>Bacillati</taxon>
        <taxon>Bacillota</taxon>
        <taxon>Clostridia</taxon>
        <taxon>Eubacteriales</taxon>
        <taxon>Clostridiales Family XVII. Incertae Sedis</taxon>
        <taxon>Sulfobacillus</taxon>
    </lineage>
</organism>
<keyword evidence="6 7" id="KW-0472">Membrane</keyword>
<proteinExistence type="inferred from homology"/>
<evidence type="ECO:0000256" key="7">
    <source>
        <dbReference type="RuleBase" id="RU363032"/>
    </source>
</evidence>
<keyword evidence="4 7" id="KW-0812">Transmembrane</keyword>
<gene>
    <name evidence="10" type="ORF">HIJ39_10205</name>
</gene>
<evidence type="ECO:0000313" key="11">
    <source>
        <dbReference type="Proteomes" id="UP000533476"/>
    </source>
</evidence>
<dbReference type="PROSITE" id="PS50928">
    <property type="entry name" value="ABC_TM1"/>
    <property type="match status" value="1"/>
</dbReference>
<evidence type="ECO:0000256" key="1">
    <source>
        <dbReference type="ARBA" id="ARBA00004651"/>
    </source>
</evidence>
<evidence type="ECO:0000259" key="9">
    <source>
        <dbReference type="PROSITE" id="PS50928"/>
    </source>
</evidence>
<evidence type="ECO:0000256" key="4">
    <source>
        <dbReference type="ARBA" id="ARBA00022692"/>
    </source>
</evidence>
<feature type="transmembrane region" description="Helical" evidence="7">
    <location>
        <begin position="231"/>
        <end position="251"/>
    </location>
</feature>
<dbReference type="Proteomes" id="UP000533476">
    <property type="component" value="Unassembled WGS sequence"/>
</dbReference>
<keyword evidence="5 7" id="KW-1133">Transmembrane helix</keyword>
<dbReference type="PANTHER" id="PTHR43005:SF2">
    <property type="entry name" value="INTEGRAL MEMBRANE SUGAR TRANSPORT PROTEIN"/>
    <property type="match status" value="1"/>
</dbReference>
<feature type="transmembrane region" description="Helical" evidence="7">
    <location>
        <begin position="94"/>
        <end position="115"/>
    </location>
</feature>
<keyword evidence="11" id="KW-1185">Reference proteome</keyword>
<dbReference type="SUPFAM" id="SSF161098">
    <property type="entry name" value="MetI-like"/>
    <property type="match status" value="1"/>
</dbReference>
<feature type="domain" description="ABC transmembrane type-1" evidence="9">
    <location>
        <begin position="90"/>
        <end position="304"/>
    </location>
</feature>
<dbReference type="CDD" id="cd06261">
    <property type="entry name" value="TM_PBP2"/>
    <property type="match status" value="1"/>
</dbReference>